<comment type="caution">
    <text evidence="3">The sequence shown here is derived from an EMBL/GenBank/DDBJ whole genome shotgun (WGS) entry which is preliminary data.</text>
</comment>
<name>A0A9P7I2V5_9HYPO</name>
<dbReference type="OrthoDB" id="3045089at2759"/>
<feature type="region of interest" description="Disordered" evidence="1">
    <location>
        <begin position="204"/>
        <end position="226"/>
    </location>
</feature>
<feature type="compositionally biased region" description="Basic and acidic residues" evidence="1">
    <location>
        <begin position="206"/>
        <end position="226"/>
    </location>
</feature>
<feature type="domain" description="Ubiquitin-like" evidence="2">
    <location>
        <begin position="139"/>
        <end position="199"/>
    </location>
</feature>
<reference evidence="3" key="1">
    <citation type="journal article" date="2020" name="bioRxiv">
        <title>Historical genomics reveals the evolutionary mechanisms behind multiple outbreaks of the host-specific coffee wilt pathogen Fusarium xylarioides.</title>
        <authorList>
            <person name="Peck D."/>
            <person name="Nowell R.W."/>
            <person name="Flood J."/>
            <person name="Ryan M.J."/>
            <person name="Barraclough T.G."/>
        </authorList>
    </citation>
    <scope>NUCLEOTIDE SEQUENCE</scope>
    <source>
        <strain evidence="3">IMI 127659i</strain>
    </source>
</reference>
<protein>
    <recommendedName>
        <fullName evidence="2">Ubiquitin-like domain-containing protein</fullName>
    </recommendedName>
</protein>
<evidence type="ECO:0000313" key="4">
    <source>
        <dbReference type="Proteomes" id="UP000750502"/>
    </source>
</evidence>
<gene>
    <name evidence="3" type="ORF">H9Q72_003821</name>
</gene>
<dbReference type="Pfam" id="PF22893">
    <property type="entry name" value="ULD_2"/>
    <property type="match status" value="1"/>
</dbReference>
<dbReference type="Proteomes" id="UP000750502">
    <property type="component" value="Unassembled WGS sequence"/>
</dbReference>
<dbReference type="EMBL" id="JADFTT010000094">
    <property type="protein sequence ID" value="KAG5768749.1"/>
    <property type="molecule type" value="Genomic_DNA"/>
</dbReference>
<evidence type="ECO:0000259" key="2">
    <source>
        <dbReference type="Pfam" id="PF22893"/>
    </source>
</evidence>
<evidence type="ECO:0000313" key="3">
    <source>
        <dbReference type="EMBL" id="KAG5768749.1"/>
    </source>
</evidence>
<accession>A0A9P7I2V5</accession>
<proteinExistence type="predicted"/>
<dbReference type="InterPro" id="IPR054464">
    <property type="entry name" value="ULD_fung"/>
</dbReference>
<organism evidence="3 4">
    <name type="scientific">Fusarium xylarioides</name>
    <dbReference type="NCBI Taxonomy" id="221167"/>
    <lineage>
        <taxon>Eukaryota</taxon>
        <taxon>Fungi</taxon>
        <taxon>Dikarya</taxon>
        <taxon>Ascomycota</taxon>
        <taxon>Pezizomycotina</taxon>
        <taxon>Sordariomycetes</taxon>
        <taxon>Hypocreomycetidae</taxon>
        <taxon>Hypocreales</taxon>
        <taxon>Nectriaceae</taxon>
        <taxon>Fusarium</taxon>
        <taxon>Fusarium fujikuroi species complex</taxon>
    </lineage>
</organism>
<keyword evidence="4" id="KW-1185">Reference proteome</keyword>
<reference evidence="3" key="2">
    <citation type="submission" date="2020-10" db="EMBL/GenBank/DDBJ databases">
        <authorList>
            <person name="Peck L.D."/>
            <person name="Nowell R.W."/>
            <person name="Flood J."/>
            <person name="Ryan M.J."/>
            <person name="Barraclough T.G."/>
        </authorList>
    </citation>
    <scope>NUCLEOTIDE SEQUENCE</scope>
    <source>
        <strain evidence="3">IMI 127659i</strain>
    </source>
</reference>
<sequence length="243" mass="27682">MDRIKGFQTFRWSLKRSEVQYKLTLIESHKTAIQLMLNILILAATTRKEAQSQVTETASTSEGKQEEPESEVPLLRQQSENLAYAASHCLVDLLENQEFDAGQPKTDPDSDDDDATRQVQIHDHGPSDETGRWLFELVFESYSGMQELVRQAFVQVEALYPQVLAGQYSLNGPEGNLIHPLRWESTVEPGMQVVMVMSIPPASYPEKSKPNPETEKVNVPTRRQEKLKSKYTKAIMFDPKRIF</sequence>
<feature type="compositionally biased region" description="Polar residues" evidence="1">
    <location>
        <begin position="52"/>
        <end position="62"/>
    </location>
</feature>
<evidence type="ECO:0000256" key="1">
    <source>
        <dbReference type="SAM" id="MobiDB-lite"/>
    </source>
</evidence>
<dbReference type="AlphaFoldDB" id="A0A9P7I2V5"/>
<feature type="region of interest" description="Disordered" evidence="1">
    <location>
        <begin position="100"/>
        <end position="127"/>
    </location>
</feature>
<feature type="region of interest" description="Disordered" evidence="1">
    <location>
        <begin position="52"/>
        <end position="74"/>
    </location>
</feature>